<dbReference type="EMBL" id="CM037622">
    <property type="protein sequence ID" value="KAH8003049.1"/>
    <property type="molecule type" value="Genomic_DNA"/>
</dbReference>
<gene>
    <name evidence="1" type="ORF">K3G42_009533</name>
</gene>
<reference evidence="1" key="1">
    <citation type="submission" date="2021-08" db="EMBL/GenBank/DDBJ databases">
        <title>The first chromosome-level gecko genome reveals the dynamic sex chromosomes of Neotropical dwarf geckos (Sphaerodactylidae: Sphaerodactylus).</title>
        <authorList>
            <person name="Pinto B.J."/>
            <person name="Keating S.E."/>
            <person name="Gamble T."/>
        </authorList>
    </citation>
    <scope>NUCLEOTIDE SEQUENCE</scope>
    <source>
        <strain evidence="1">TG3544</strain>
    </source>
</reference>
<protein>
    <submittedName>
        <fullName evidence="1">Uncharacterized protein</fullName>
    </submittedName>
</protein>
<sequence length="848" mass="96643">MTPLNTLRTCPVDKDCSYTSEWKDSNEELSSQEEATQQCRILDKQKESCGMAKDHGQEAAWELTTEEALPGKDLFLDTLAMPTQEDPLVIMGESLLDSIVKDSPIKEVSSFLTQPTSSLLKTEESFADEDFPITSEVSNVAEKTSDQDGNVVDTEQPTKSADAGLTVSPDTLDENVNYICTLMQSNRHLKERLKRNLAYCTNQEEAVSSPSPPESVGTVSKREHKAEKKLTPLQAEMAKDCRQGDVGDQGISPSHVTRSCCLNPYEASLKLYERNTLEFSSKQLLLQEGDMDFYGTINGLGHNQQQQLTHILDLQHCSVVLEKKISEMETLLLQEGDMGWDKAIQELKQDQKKQQTQIMDLYYDAVSMGTRVKELEVDVLKQRDFFDTINTLKRTVADLTEAKNRATEEKDRAESFLKSREEAFASTNGHLQDVEAERSTLMLQLKKFKADVSAFQGKLQEEMEQKAKYMDQCVELDSIFHRKEQEIQELRNIKHQLEQEVGGTVSALQKMKEEKHTLEKHVKSLQAVLQRQKDERRAERKRLGSRYNKLVAQIKILQVQSENEQAEMEKMQQQVHMFRMENDGLQQQVAKGKNENQLLQAESARWKEQCDQIRESQTLKEKMQYQIIEVLSYKLQLQQEELRKKEEIIAWKMHILGRLHLDMKSVQSDLSTRSLHTEENHSNSPYVQKASNLLTKIRSLLALTEGLLTCQLMELSHTPKPLTCDEDSKTVADSSKKSQTGIEQNEETKSFSIKNKTKKHKKNSAATRELIIKERSSEGHHSLLTGTGQEESPHGSDDLPDLLRTKLRENHNLTDDNWSVFKDLETNLASKKKNSAKLSTGDNKKASE</sequence>
<accession>A0ACB8FCP9</accession>
<evidence type="ECO:0000313" key="2">
    <source>
        <dbReference type="Proteomes" id="UP000827872"/>
    </source>
</evidence>
<comment type="caution">
    <text evidence="1">The sequence shown here is derived from an EMBL/GenBank/DDBJ whole genome shotgun (WGS) entry which is preliminary data.</text>
</comment>
<keyword evidence="2" id="KW-1185">Reference proteome</keyword>
<evidence type="ECO:0000313" key="1">
    <source>
        <dbReference type="EMBL" id="KAH8003049.1"/>
    </source>
</evidence>
<proteinExistence type="predicted"/>
<name>A0ACB8FCP9_9SAUR</name>
<organism evidence="1 2">
    <name type="scientific">Sphaerodactylus townsendi</name>
    <dbReference type="NCBI Taxonomy" id="933632"/>
    <lineage>
        <taxon>Eukaryota</taxon>
        <taxon>Metazoa</taxon>
        <taxon>Chordata</taxon>
        <taxon>Craniata</taxon>
        <taxon>Vertebrata</taxon>
        <taxon>Euteleostomi</taxon>
        <taxon>Lepidosauria</taxon>
        <taxon>Squamata</taxon>
        <taxon>Bifurcata</taxon>
        <taxon>Gekkota</taxon>
        <taxon>Sphaerodactylidae</taxon>
        <taxon>Sphaerodactylus</taxon>
    </lineage>
</organism>
<dbReference type="Proteomes" id="UP000827872">
    <property type="component" value="Linkage Group LG09"/>
</dbReference>